<proteinExistence type="predicted"/>
<dbReference type="HOGENOM" id="CLU_1180295_0_0_1"/>
<keyword evidence="2" id="KW-1185">Reference proteome</keyword>
<evidence type="ECO:0000313" key="1">
    <source>
        <dbReference type="EMBL" id="KDR84382.1"/>
    </source>
</evidence>
<gene>
    <name evidence="1" type="ORF">GALMADRAFT_206032</name>
</gene>
<dbReference type="EMBL" id="KL142368">
    <property type="protein sequence ID" value="KDR84382.1"/>
    <property type="molecule type" value="Genomic_DNA"/>
</dbReference>
<dbReference type="Proteomes" id="UP000027222">
    <property type="component" value="Unassembled WGS sequence"/>
</dbReference>
<reference evidence="2" key="1">
    <citation type="journal article" date="2014" name="Proc. Natl. Acad. Sci. U.S.A.">
        <title>Extensive sampling of basidiomycete genomes demonstrates inadequacy of the white-rot/brown-rot paradigm for wood decay fungi.</title>
        <authorList>
            <person name="Riley R."/>
            <person name="Salamov A.A."/>
            <person name="Brown D.W."/>
            <person name="Nagy L.G."/>
            <person name="Floudas D."/>
            <person name="Held B.W."/>
            <person name="Levasseur A."/>
            <person name="Lombard V."/>
            <person name="Morin E."/>
            <person name="Otillar R."/>
            <person name="Lindquist E.A."/>
            <person name="Sun H."/>
            <person name="LaButti K.M."/>
            <person name="Schmutz J."/>
            <person name="Jabbour D."/>
            <person name="Luo H."/>
            <person name="Baker S.E."/>
            <person name="Pisabarro A.G."/>
            <person name="Walton J.D."/>
            <person name="Blanchette R.A."/>
            <person name="Henrissat B."/>
            <person name="Martin F."/>
            <person name="Cullen D."/>
            <person name="Hibbett D.S."/>
            <person name="Grigoriev I.V."/>
        </authorList>
    </citation>
    <scope>NUCLEOTIDE SEQUENCE [LARGE SCALE GENOMIC DNA]</scope>
    <source>
        <strain evidence="2">CBS 339.88</strain>
    </source>
</reference>
<dbReference type="AlphaFoldDB" id="A0A067TPY3"/>
<name>A0A067TPY3_GALM3</name>
<evidence type="ECO:0000313" key="2">
    <source>
        <dbReference type="Proteomes" id="UP000027222"/>
    </source>
</evidence>
<sequence length="235" mass="26474">MAVISTPHLSHFHTPMTIDLFFGFSIFVEKLRHFWVRMACFNLSCLPPLLKWVVDSKHEPSMPLLTDAGFPKQNILWMGSNVGKNKVVTHRSECGQDRPCGSLHAVEVLKLFNTEGWQGDDAARSIVGGIPEYFMPQRRLKKRTGNLKRTTAATPHNLEHAAAWVSSAVGSNHDTPTAIQVRQKTSHCVLWVVSSVDRWLQVDAAWSRLPFPFLQDDKSDEGVGLVQGWKLNIKH</sequence>
<accession>A0A067TPY3</accession>
<protein>
    <submittedName>
        <fullName evidence="1">Uncharacterized protein</fullName>
    </submittedName>
</protein>
<organism evidence="1 2">
    <name type="scientific">Galerina marginata (strain CBS 339.88)</name>
    <dbReference type="NCBI Taxonomy" id="685588"/>
    <lineage>
        <taxon>Eukaryota</taxon>
        <taxon>Fungi</taxon>
        <taxon>Dikarya</taxon>
        <taxon>Basidiomycota</taxon>
        <taxon>Agaricomycotina</taxon>
        <taxon>Agaricomycetes</taxon>
        <taxon>Agaricomycetidae</taxon>
        <taxon>Agaricales</taxon>
        <taxon>Agaricineae</taxon>
        <taxon>Strophariaceae</taxon>
        <taxon>Galerina</taxon>
    </lineage>
</organism>